<dbReference type="InterPro" id="IPR027417">
    <property type="entry name" value="P-loop_NTPase"/>
</dbReference>
<keyword evidence="1 7" id="KW-0028">Amino-acid biosynthesis</keyword>
<evidence type="ECO:0000256" key="2">
    <source>
        <dbReference type="ARBA" id="ARBA00022679"/>
    </source>
</evidence>
<keyword evidence="5 7" id="KW-0067">ATP-binding</keyword>
<dbReference type="EMBL" id="BAABEY010000036">
    <property type="protein sequence ID" value="GAA4447071.1"/>
    <property type="molecule type" value="Genomic_DNA"/>
</dbReference>
<comment type="pathway">
    <text evidence="7">Metabolic intermediate biosynthesis; chorismate biosynthesis; chorismate from D-erythrose 4-phosphate and phosphoenolpyruvate: step 5/7.</text>
</comment>
<dbReference type="Gene3D" id="3.40.50.300">
    <property type="entry name" value="P-loop containing nucleotide triphosphate hydrolases"/>
    <property type="match status" value="1"/>
</dbReference>
<keyword evidence="7" id="KW-0460">Magnesium</keyword>
<evidence type="ECO:0000256" key="6">
    <source>
        <dbReference type="ARBA" id="ARBA00023141"/>
    </source>
</evidence>
<keyword evidence="3 7" id="KW-0547">Nucleotide-binding</keyword>
<comment type="subunit">
    <text evidence="7">Monomer.</text>
</comment>
<comment type="caution">
    <text evidence="8">The sequence shown here is derived from an EMBL/GenBank/DDBJ whole genome shotgun (WGS) entry which is preliminary data.</text>
</comment>
<keyword evidence="6 7" id="KW-0057">Aromatic amino acid biosynthesis</keyword>
<dbReference type="Proteomes" id="UP001501508">
    <property type="component" value="Unassembled WGS sequence"/>
</dbReference>
<evidence type="ECO:0000256" key="7">
    <source>
        <dbReference type="HAMAP-Rule" id="MF_00109"/>
    </source>
</evidence>
<dbReference type="CDD" id="cd00464">
    <property type="entry name" value="SK"/>
    <property type="match status" value="1"/>
</dbReference>
<sequence length="171" mass="18765">MQNIFLIGMPSSGKSTLGRELAASLGYTFVDLDIRIAEDQQMTIPELFGKFGEGYFREVERRLLLGLPPDSGLLVATGGGAPCFFDNMDFIKKAGLSIFLDVPAAELAGRIRAHARDDRPLLSGVSDLEADLEARLNARRAFYERADLTIHAGTDIASLLQLLRNSLKHSR</sequence>
<comment type="subcellular location">
    <subcellularLocation>
        <location evidence="7">Cytoplasm</location>
    </subcellularLocation>
</comment>
<dbReference type="HAMAP" id="MF_00109">
    <property type="entry name" value="Shikimate_kinase"/>
    <property type="match status" value="1"/>
</dbReference>
<feature type="binding site" evidence="7">
    <location>
        <position position="57"/>
    </location>
    <ligand>
        <name>substrate</name>
    </ligand>
</feature>
<dbReference type="EC" id="2.7.1.71" evidence="7"/>
<feature type="binding site" evidence="7">
    <location>
        <position position="139"/>
    </location>
    <ligand>
        <name>substrate</name>
    </ligand>
</feature>
<evidence type="ECO:0000313" key="8">
    <source>
        <dbReference type="EMBL" id="GAA4447071.1"/>
    </source>
</evidence>
<dbReference type="Pfam" id="PF01202">
    <property type="entry name" value="SKI"/>
    <property type="match status" value="1"/>
</dbReference>
<dbReference type="RefSeq" id="WP_345032771.1">
    <property type="nucleotide sequence ID" value="NZ_BAABEY010000036.1"/>
</dbReference>
<comment type="function">
    <text evidence="7">Catalyzes the specific phosphorylation of the 3-hydroxyl group of shikimic acid using ATP as a cosubstrate.</text>
</comment>
<evidence type="ECO:0000256" key="4">
    <source>
        <dbReference type="ARBA" id="ARBA00022777"/>
    </source>
</evidence>
<keyword evidence="9" id="KW-1185">Reference proteome</keyword>
<evidence type="ECO:0000256" key="1">
    <source>
        <dbReference type="ARBA" id="ARBA00022605"/>
    </source>
</evidence>
<evidence type="ECO:0000313" key="9">
    <source>
        <dbReference type="Proteomes" id="UP001501508"/>
    </source>
</evidence>
<dbReference type="InterPro" id="IPR000623">
    <property type="entry name" value="Shikimate_kinase/TSH1"/>
</dbReference>
<proteinExistence type="inferred from homology"/>
<organism evidence="8 9">
    <name type="scientific">Ravibacter arvi</name>
    <dbReference type="NCBI Taxonomy" id="2051041"/>
    <lineage>
        <taxon>Bacteria</taxon>
        <taxon>Pseudomonadati</taxon>
        <taxon>Bacteroidota</taxon>
        <taxon>Cytophagia</taxon>
        <taxon>Cytophagales</taxon>
        <taxon>Spirosomataceae</taxon>
        <taxon>Ravibacter</taxon>
    </lineage>
</organism>
<comment type="similarity">
    <text evidence="7">Belongs to the shikimate kinase family.</text>
</comment>
<comment type="cofactor">
    <cofactor evidence="7">
        <name>Mg(2+)</name>
        <dbReference type="ChEBI" id="CHEBI:18420"/>
    </cofactor>
    <text evidence="7">Binds 1 Mg(2+) ion per subunit.</text>
</comment>
<comment type="catalytic activity">
    <reaction evidence="7">
        <text>shikimate + ATP = 3-phosphoshikimate + ADP + H(+)</text>
        <dbReference type="Rhea" id="RHEA:13121"/>
        <dbReference type="ChEBI" id="CHEBI:15378"/>
        <dbReference type="ChEBI" id="CHEBI:30616"/>
        <dbReference type="ChEBI" id="CHEBI:36208"/>
        <dbReference type="ChEBI" id="CHEBI:145989"/>
        <dbReference type="ChEBI" id="CHEBI:456216"/>
        <dbReference type="EC" id="2.7.1.71"/>
    </reaction>
</comment>
<feature type="binding site" evidence="7">
    <location>
        <position position="79"/>
    </location>
    <ligand>
        <name>substrate</name>
    </ligand>
</feature>
<keyword evidence="7" id="KW-0963">Cytoplasm</keyword>
<keyword evidence="7" id="KW-0479">Metal-binding</keyword>
<evidence type="ECO:0000256" key="3">
    <source>
        <dbReference type="ARBA" id="ARBA00022741"/>
    </source>
</evidence>
<comment type="caution">
    <text evidence="7">Lacks conserved residue(s) required for the propagation of feature annotation.</text>
</comment>
<gene>
    <name evidence="7" type="primary">aroK</name>
    <name evidence="8" type="ORF">GCM10023091_41400</name>
</gene>
<dbReference type="SUPFAM" id="SSF52540">
    <property type="entry name" value="P-loop containing nucleoside triphosphate hydrolases"/>
    <property type="match status" value="1"/>
</dbReference>
<dbReference type="PANTHER" id="PTHR21087">
    <property type="entry name" value="SHIKIMATE KINASE"/>
    <property type="match status" value="1"/>
</dbReference>
<protein>
    <recommendedName>
        <fullName evidence="7">Shikimate kinase</fullName>
        <shortName evidence="7">SK</shortName>
        <ecNumber evidence="7">2.7.1.71</ecNumber>
    </recommendedName>
</protein>
<feature type="binding site" evidence="7">
    <location>
        <begin position="11"/>
        <end position="16"/>
    </location>
    <ligand>
        <name>ATP</name>
        <dbReference type="ChEBI" id="CHEBI:30616"/>
    </ligand>
</feature>
<dbReference type="InterPro" id="IPR031322">
    <property type="entry name" value="Shikimate/glucono_kinase"/>
</dbReference>
<evidence type="ECO:0000256" key="5">
    <source>
        <dbReference type="ARBA" id="ARBA00022840"/>
    </source>
</evidence>
<dbReference type="PANTHER" id="PTHR21087:SF16">
    <property type="entry name" value="SHIKIMATE KINASE 1, CHLOROPLASTIC"/>
    <property type="match status" value="1"/>
</dbReference>
<reference evidence="9" key="1">
    <citation type="journal article" date="2019" name="Int. J. Syst. Evol. Microbiol.">
        <title>The Global Catalogue of Microorganisms (GCM) 10K type strain sequencing project: providing services to taxonomists for standard genome sequencing and annotation.</title>
        <authorList>
            <consortium name="The Broad Institute Genomics Platform"/>
            <consortium name="The Broad Institute Genome Sequencing Center for Infectious Disease"/>
            <person name="Wu L."/>
            <person name="Ma J."/>
        </authorList>
    </citation>
    <scope>NUCLEOTIDE SEQUENCE [LARGE SCALE GENOMIC DNA]</scope>
    <source>
        <strain evidence="9">JCM 31920</strain>
    </source>
</reference>
<name>A0ABP8MCY6_9BACT</name>
<feature type="binding site" evidence="7">
    <location>
        <position position="33"/>
    </location>
    <ligand>
        <name>substrate</name>
    </ligand>
</feature>
<accession>A0ABP8MCY6</accession>
<keyword evidence="2 7" id="KW-0808">Transferase</keyword>
<dbReference type="PRINTS" id="PR01100">
    <property type="entry name" value="SHIKIMTKNASE"/>
</dbReference>
<feature type="binding site" evidence="7">
    <location>
        <position position="15"/>
    </location>
    <ligand>
        <name>Mg(2+)</name>
        <dbReference type="ChEBI" id="CHEBI:18420"/>
    </ligand>
</feature>
<dbReference type="GO" id="GO:0016301">
    <property type="term" value="F:kinase activity"/>
    <property type="evidence" value="ECO:0007669"/>
    <property type="project" value="UniProtKB-KW"/>
</dbReference>
<feature type="binding site" evidence="7">
    <location>
        <position position="119"/>
    </location>
    <ligand>
        <name>ATP</name>
        <dbReference type="ChEBI" id="CHEBI:30616"/>
    </ligand>
</feature>
<keyword evidence="4 7" id="KW-0418">Kinase</keyword>